<dbReference type="WBParaSite" id="ASIM_0001423001-mRNA-1">
    <property type="protein sequence ID" value="ASIM_0001423001-mRNA-1"/>
    <property type="gene ID" value="ASIM_0001423001"/>
</dbReference>
<dbReference type="AlphaFoldDB" id="A0A158PPD3"/>
<evidence type="ECO:0000313" key="2">
    <source>
        <dbReference type="WBParaSite" id="ASIM_0001423001-mRNA-1"/>
    </source>
</evidence>
<keyword evidence="1" id="KW-1133">Transmembrane helix</keyword>
<protein>
    <submittedName>
        <fullName evidence="2">Gustatory receptor</fullName>
    </submittedName>
</protein>
<reference evidence="2" key="1">
    <citation type="submission" date="2016-04" db="UniProtKB">
        <authorList>
            <consortium name="WormBaseParasite"/>
        </authorList>
    </citation>
    <scope>IDENTIFICATION</scope>
</reference>
<evidence type="ECO:0000256" key="1">
    <source>
        <dbReference type="SAM" id="Phobius"/>
    </source>
</evidence>
<organism evidence="2">
    <name type="scientific">Anisakis simplex</name>
    <name type="common">Herring worm</name>
    <dbReference type="NCBI Taxonomy" id="6269"/>
    <lineage>
        <taxon>Eukaryota</taxon>
        <taxon>Metazoa</taxon>
        <taxon>Ecdysozoa</taxon>
        <taxon>Nematoda</taxon>
        <taxon>Chromadorea</taxon>
        <taxon>Rhabditida</taxon>
        <taxon>Spirurina</taxon>
        <taxon>Ascaridomorpha</taxon>
        <taxon>Ascaridoidea</taxon>
        <taxon>Anisakidae</taxon>
        <taxon>Anisakis</taxon>
        <taxon>Anisakis simplex complex</taxon>
    </lineage>
</organism>
<feature type="transmembrane region" description="Helical" evidence="1">
    <location>
        <begin position="278"/>
        <end position="295"/>
    </location>
</feature>
<proteinExistence type="predicted"/>
<feature type="transmembrane region" description="Helical" evidence="1">
    <location>
        <begin position="215"/>
        <end position="237"/>
    </location>
</feature>
<name>A0A158PPD3_ANISI</name>
<feature type="transmembrane region" description="Helical" evidence="1">
    <location>
        <begin position="144"/>
        <end position="166"/>
    </location>
</feature>
<keyword evidence="1" id="KW-0812">Transmembrane</keyword>
<keyword evidence="1" id="KW-0472">Membrane</keyword>
<feature type="transmembrane region" description="Helical" evidence="1">
    <location>
        <begin position="115"/>
        <end position="138"/>
    </location>
</feature>
<accession>A0A158PPD3</accession>
<sequence>LLGTPCYTFSVQYLHLFRDDIIKNNLCAILQHTAVVLRIIITYTCLITKHSAKEMEQHCRDNNNDYEHMSVNTRASTCMECILCDDIDNFAYPHHSAGIMCIGHICSLSNDHESLCYLCLSTFLSIAYIIIDIAYFYIQSARRVLTASTGISLFYTFFIALSFYIYRKRHIAVALMKFGWKISDPAVNFGVLDWISVLSTCVLQKWVCMYERYQSCLIILVLQLVVESLTTLSFLSAQTSYIQLVLSLTRSPTDIDKLKRLLPIDHLVVVLIDHGLQIFQWLIALCSLGFSLIIADEMITEPQSSTRNSHDDAIEISHPEAHSIPRLENVLFENDCVQIWGLEHDNAS</sequence>